<protein>
    <submittedName>
        <fullName evidence="1">Uncharacterized protein</fullName>
    </submittedName>
</protein>
<proteinExistence type="predicted"/>
<comment type="caution">
    <text evidence="1">The sequence shown here is derived from an EMBL/GenBank/DDBJ whole genome shotgun (WGS) entry which is preliminary data.</text>
</comment>
<sequence>MHTADSARVALQTLAGLLQKRGFSVEFPASNNLSAGRTLPDSLRLKGGAGVRVTAVTDAKFPGVLVLSSTGIPNLRKLHRLAGPTAARPYGRKVHYPGEEGTNTAQRGQLPQIAFDLLAAIANAYLGASITYATAQSPY</sequence>
<evidence type="ECO:0000313" key="2">
    <source>
        <dbReference type="Proteomes" id="UP001167796"/>
    </source>
</evidence>
<evidence type="ECO:0000313" key="1">
    <source>
        <dbReference type="EMBL" id="MDO7847908.1"/>
    </source>
</evidence>
<gene>
    <name evidence="1" type="ORF">Q5H92_16200</name>
</gene>
<keyword evidence="2" id="KW-1185">Reference proteome</keyword>
<name>A0ABT9AEB3_9BACT</name>
<dbReference type="Proteomes" id="UP001167796">
    <property type="component" value="Unassembled WGS sequence"/>
</dbReference>
<reference evidence="1" key="1">
    <citation type="submission" date="2023-07" db="EMBL/GenBank/DDBJ databases">
        <authorList>
            <person name="Kim M.K."/>
        </authorList>
    </citation>
    <scope>NUCLEOTIDE SEQUENCE</scope>
    <source>
        <strain evidence="1">M29</strain>
    </source>
</reference>
<organism evidence="1 2">
    <name type="scientific">Hymenobacter mellowenesis</name>
    <dbReference type="NCBI Taxonomy" id="3063995"/>
    <lineage>
        <taxon>Bacteria</taxon>
        <taxon>Pseudomonadati</taxon>
        <taxon>Bacteroidota</taxon>
        <taxon>Cytophagia</taxon>
        <taxon>Cytophagales</taxon>
        <taxon>Hymenobacteraceae</taxon>
        <taxon>Hymenobacter</taxon>
    </lineage>
</organism>
<accession>A0ABT9AEB3</accession>
<dbReference type="EMBL" id="JAUQSX010000008">
    <property type="protein sequence ID" value="MDO7847908.1"/>
    <property type="molecule type" value="Genomic_DNA"/>
</dbReference>